<dbReference type="InterPro" id="IPR035126">
    <property type="entry name" value="SCVP"/>
</dbReference>
<gene>
    <name evidence="1" type="ORF">TELCIR_09660</name>
</gene>
<evidence type="ECO:0000313" key="1">
    <source>
        <dbReference type="EMBL" id="PIO68551.1"/>
    </source>
</evidence>
<dbReference type="PANTHER" id="PTHR36955:SF1">
    <property type="entry name" value="SECRETED NEMATODE CLADE V PROTEIN GENE FAMILY"/>
    <property type="match status" value="1"/>
</dbReference>
<accession>A0A2G9UEB0</accession>
<reference evidence="1 2" key="1">
    <citation type="submission" date="2015-09" db="EMBL/GenBank/DDBJ databases">
        <title>Draft genome of the parasitic nematode Teladorsagia circumcincta isolate WARC Sus (inbred).</title>
        <authorList>
            <person name="Mitreva M."/>
        </authorList>
    </citation>
    <scope>NUCLEOTIDE SEQUENCE [LARGE SCALE GENOMIC DNA]</scope>
    <source>
        <strain evidence="1 2">S</strain>
    </source>
</reference>
<name>A0A2G9UEB0_TELCI</name>
<protein>
    <submittedName>
        <fullName evidence="1">Uncharacterized protein</fullName>
    </submittedName>
</protein>
<sequence>MTDVVARRTNIRVWQLPSPIVATIDMRALLVLLSIITLSLACTPKTSTTAGAGGGSGASKKAKRDVREAEVVVVTHQSFDPKMTDSYMAVVKSVVEKQAEDQGIITHEDHIKETAKNIDGKFAVAYTIFDADCAQLKDFITSAKEKSAIIQYATVTCNGEKIDEQVDTG</sequence>
<dbReference type="Proteomes" id="UP000230423">
    <property type="component" value="Unassembled WGS sequence"/>
</dbReference>
<dbReference type="EMBL" id="KZ347051">
    <property type="protein sequence ID" value="PIO68551.1"/>
    <property type="molecule type" value="Genomic_DNA"/>
</dbReference>
<organism evidence="1 2">
    <name type="scientific">Teladorsagia circumcincta</name>
    <name type="common">Brown stomach worm</name>
    <name type="synonym">Ostertagia circumcincta</name>
    <dbReference type="NCBI Taxonomy" id="45464"/>
    <lineage>
        <taxon>Eukaryota</taxon>
        <taxon>Metazoa</taxon>
        <taxon>Ecdysozoa</taxon>
        <taxon>Nematoda</taxon>
        <taxon>Chromadorea</taxon>
        <taxon>Rhabditida</taxon>
        <taxon>Rhabditina</taxon>
        <taxon>Rhabditomorpha</taxon>
        <taxon>Strongyloidea</taxon>
        <taxon>Trichostrongylidae</taxon>
        <taxon>Teladorsagia</taxon>
    </lineage>
</organism>
<dbReference type="AlphaFoldDB" id="A0A2G9UEB0"/>
<evidence type="ECO:0000313" key="2">
    <source>
        <dbReference type="Proteomes" id="UP000230423"/>
    </source>
</evidence>
<dbReference type="PANTHER" id="PTHR36955">
    <property type="entry name" value="SECRETED NEMATODE CLADE V PROTEIN GENE FAMILY"/>
    <property type="match status" value="1"/>
</dbReference>
<keyword evidence="2" id="KW-1185">Reference proteome</keyword>
<proteinExistence type="predicted"/>
<dbReference type="Pfam" id="PF17619">
    <property type="entry name" value="SCVP"/>
    <property type="match status" value="1"/>
</dbReference>
<dbReference type="OrthoDB" id="5815178at2759"/>